<keyword evidence="3" id="KW-0677">Repeat</keyword>
<dbReference type="GO" id="GO:0030154">
    <property type="term" value="P:cell differentiation"/>
    <property type="evidence" value="ECO:0007669"/>
    <property type="project" value="UniProtKB-KW"/>
</dbReference>
<dbReference type="PANTHER" id="PTHR16742">
    <property type="entry name" value="CYCLICIN"/>
    <property type="match status" value="1"/>
</dbReference>
<evidence type="ECO:0000313" key="10">
    <source>
        <dbReference type="Proteomes" id="UP000515140"/>
    </source>
</evidence>
<feature type="domain" description="Cylicin N-terminal" evidence="9">
    <location>
        <begin position="8"/>
        <end position="103"/>
    </location>
</feature>
<feature type="compositionally biased region" description="Basic and acidic residues" evidence="8">
    <location>
        <begin position="254"/>
        <end position="295"/>
    </location>
</feature>
<keyword evidence="2" id="KW-0963">Cytoplasm</keyword>
<dbReference type="PANTHER" id="PTHR16742:SF2">
    <property type="entry name" value="CYLICIN-2"/>
    <property type="match status" value="1"/>
</dbReference>
<dbReference type="InParanoid" id="A0A6P5IDE8"/>
<keyword evidence="10" id="KW-1185">Reference proteome</keyword>
<dbReference type="GO" id="GO:0005200">
    <property type="term" value="F:structural constituent of cytoskeleton"/>
    <property type="evidence" value="ECO:0007669"/>
    <property type="project" value="InterPro"/>
</dbReference>
<feature type="compositionally biased region" description="Basic and acidic residues" evidence="8">
    <location>
        <begin position="101"/>
        <end position="149"/>
    </location>
</feature>
<evidence type="ECO:0000256" key="1">
    <source>
        <dbReference type="ARBA" id="ARBA00022473"/>
    </source>
</evidence>
<feature type="compositionally biased region" description="Basic residues" evidence="8">
    <location>
        <begin position="296"/>
        <end position="305"/>
    </location>
</feature>
<dbReference type="RefSeq" id="XP_020820252.1">
    <property type="nucleotide sequence ID" value="XM_020964593.1"/>
</dbReference>
<evidence type="ECO:0000256" key="4">
    <source>
        <dbReference type="ARBA" id="ARBA00022782"/>
    </source>
</evidence>
<evidence type="ECO:0000256" key="6">
    <source>
        <dbReference type="ARBA" id="ARBA00023212"/>
    </source>
</evidence>
<evidence type="ECO:0000256" key="8">
    <source>
        <dbReference type="SAM" id="MobiDB-lite"/>
    </source>
</evidence>
<feature type="compositionally biased region" description="Basic and acidic residues" evidence="8">
    <location>
        <begin position="163"/>
        <end position="193"/>
    </location>
</feature>
<gene>
    <name evidence="11" type="primary">CYLC1</name>
</gene>
<evidence type="ECO:0000256" key="7">
    <source>
        <dbReference type="ARBA" id="ARBA00049644"/>
    </source>
</evidence>
<accession>A0A6P5IDE8</accession>
<feature type="compositionally biased region" description="Polar residues" evidence="8">
    <location>
        <begin position="49"/>
        <end position="59"/>
    </location>
</feature>
<dbReference type="Pfam" id="PF15241">
    <property type="entry name" value="Cylicin_N"/>
    <property type="match status" value="1"/>
</dbReference>
<evidence type="ECO:0000259" key="9">
    <source>
        <dbReference type="Pfam" id="PF15241"/>
    </source>
</evidence>
<feature type="region of interest" description="Disordered" evidence="8">
    <location>
        <begin position="88"/>
        <end position="388"/>
    </location>
</feature>
<dbReference type="AlphaFoldDB" id="A0A6P5IDE8"/>
<evidence type="ECO:0000256" key="3">
    <source>
        <dbReference type="ARBA" id="ARBA00022737"/>
    </source>
</evidence>
<evidence type="ECO:0000256" key="5">
    <source>
        <dbReference type="ARBA" id="ARBA00022871"/>
    </source>
</evidence>
<feature type="compositionally biased region" description="Basic and acidic residues" evidence="8">
    <location>
        <begin position="200"/>
        <end position="242"/>
    </location>
</feature>
<dbReference type="InterPro" id="IPR026189">
    <property type="entry name" value="CYLC"/>
</dbReference>
<dbReference type="KEGG" id="pcw:110193040"/>
<dbReference type="InterPro" id="IPR029354">
    <property type="entry name" value="Cylicin_N"/>
</dbReference>
<dbReference type="GO" id="GO:0005634">
    <property type="term" value="C:nucleus"/>
    <property type="evidence" value="ECO:0007669"/>
    <property type="project" value="TreeGrafter"/>
</dbReference>
<dbReference type="CTD" id="1538"/>
<feature type="region of interest" description="Disordered" evidence="8">
    <location>
        <begin position="39"/>
        <end position="71"/>
    </location>
</feature>
<dbReference type="GO" id="GO:0007283">
    <property type="term" value="P:spermatogenesis"/>
    <property type="evidence" value="ECO:0007669"/>
    <property type="project" value="UniProtKB-KW"/>
</dbReference>
<keyword evidence="4" id="KW-0221">Differentiation</keyword>
<dbReference type="Proteomes" id="UP000515140">
    <property type="component" value="Unplaced"/>
</dbReference>
<feature type="compositionally biased region" description="Basic and acidic residues" evidence="8">
    <location>
        <begin position="315"/>
        <end position="324"/>
    </location>
</feature>
<comment type="subcellular location">
    <subcellularLocation>
        <location evidence="7">Cytoplasm</location>
        <location evidence="7">Cytoskeleton</location>
        <location evidence="7">Perinuclear theca</location>
        <location evidence="7">Calyx</location>
    </subcellularLocation>
</comment>
<sequence>MSAPRFRRVNFGSYNNYIPVDDMNKKSWNQQHFSLMFSKPNRPGKKWRSSPSELRQYSPVNAVKDDHKGTPMWMSRSLLKISEKPSAYLAARRRPPQRASKSKDSFPGEKKQMYKKEKIQAEKTSEKKVAGSPKESKTKLLETTDDSKSKGSGQSKLKSGMDSPKDKEPDTEGKDVNVNKKDENKKKTSKESDVESGDSNNDKKKGKDSRNESRNLDKASKRKSKDAELHAVKKDKDVKKNSTDLSFKSSSSKQTDKDLRKRSKDVNMEHKNEKKDKASSRRSKDSVTESKDARKKDKNSRKKSKNSNNNSQNLKMEDKKHEEGYMESEIPNDSKKKSKGSNISKDSKKPKNGKITFKGSDTESTRRESEMSHGRVSLKSYVAQQMLP</sequence>
<evidence type="ECO:0000256" key="2">
    <source>
        <dbReference type="ARBA" id="ARBA00022490"/>
    </source>
</evidence>
<dbReference type="GeneID" id="110193040"/>
<feature type="compositionally biased region" description="Basic and acidic residues" evidence="8">
    <location>
        <begin position="360"/>
        <end position="373"/>
    </location>
</feature>
<protein>
    <submittedName>
        <fullName evidence="11">Cylicin-1</fullName>
    </submittedName>
</protein>
<keyword evidence="5" id="KW-0744">Spermatogenesis</keyword>
<dbReference type="GO" id="GO:0033150">
    <property type="term" value="C:cytoskeletal calyx"/>
    <property type="evidence" value="ECO:0007669"/>
    <property type="project" value="UniProtKB-SubCell"/>
</dbReference>
<reference evidence="11" key="1">
    <citation type="submission" date="2025-08" db="UniProtKB">
        <authorList>
            <consortium name="RefSeq"/>
        </authorList>
    </citation>
    <scope>IDENTIFICATION</scope>
    <source>
        <tissue evidence="11">Spleen</tissue>
    </source>
</reference>
<name>A0A6P5IDE8_PHACI</name>
<organism evidence="10 11">
    <name type="scientific">Phascolarctos cinereus</name>
    <name type="common">Koala</name>
    <dbReference type="NCBI Taxonomy" id="38626"/>
    <lineage>
        <taxon>Eukaryota</taxon>
        <taxon>Metazoa</taxon>
        <taxon>Chordata</taxon>
        <taxon>Craniata</taxon>
        <taxon>Vertebrata</taxon>
        <taxon>Euteleostomi</taxon>
        <taxon>Mammalia</taxon>
        <taxon>Metatheria</taxon>
        <taxon>Diprotodontia</taxon>
        <taxon>Phascolarctidae</taxon>
        <taxon>Phascolarctos</taxon>
    </lineage>
</organism>
<proteinExistence type="predicted"/>
<keyword evidence="1" id="KW-0217">Developmental protein</keyword>
<feature type="compositionally biased region" description="Low complexity" evidence="8">
    <location>
        <begin position="243"/>
        <end position="253"/>
    </location>
</feature>
<evidence type="ECO:0000313" key="11">
    <source>
        <dbReference type="RefSeq" id="XP_020820252.1"/>
    </source>
</evidence>
<feature type="compositionally biased region" description="Low complexity" evidence="8">
    <location>
        <begin position="150"/>
        <end position="160"/>
    </location>
</feature>
<keyword evidence="6" id="KW-0206">Cytoskeleton</keyword>